<dbReference type="RefSeq" id="WP_025910310.1">
    <property type="nucleotide sequence ID" value="NZ_KQ758693.1"/>
</dbReference>
<evidence type="ECO:0000256" key="6">
    <source>
        <dbReference type="ARBA" id="ARBA00023136"/>
    </source>
</evidence>
<feature type="transmembrane region" description="Helical" evidence="7">
    <location>
        <begin position="86"/>
        <end position="110"/>
    </location>
</feature>
<dbReference type="InterPro" id="IPR052923">
    <property type="entry name" value="UPF0718"/>
</dbReference>
<keyword evidence="5 7" id="KW-1133">Transmembrane helix</keyword>
<evidence type="ECO:0000256" key="1">
    <source>
        <dbReference type="ARBA" id="ARBA00004651"/>
    </source>
</evidence>
<dbReference type="EMBL" id="LNQP01000078">
    <property type="protein sequence ID" value="KSU86541.1"/>
    <property type="molecule type" value="Genomic_DNA"/>
</dbReference>
<evidence type="ECO:0000313" key="9">
    <source>
        <dbReference type="Proteomes" id="UP000053681"/>
    </source>
</evidence>
<dbReference type="AlphaFoldDB" id="A0A0V8JI63"/>
<feature type="transmembrane region" description="Helical" evidence="7">
    <location>
        <begin position="12"/>
        <end position="33"/>
    </location>
</feature>
<evidence type="ECO:0000313" key="8">
    <source>
        <dbReference type="EMBL" id="KSU86541.1"/>
    </source>
</evidence>
<organism evidence="8 9">
    <name type="scientific">Priestia veravalensis</name>
    <dbReference type="NCBI Taxonomy" id="1414648"/>
    <lineage>
        <taxon>Bacteria</taxon>
        <taxon>Bacillati</taxon>
        <taxon>Bacillota</taxon>
        <taxon>Bacilli</taxon>
        <taxon>Bacillales</taxon>
        <taxon>Bacillaceae</taxon>
        <taxon>Priestia</taxon>
    </lineage>
</organism>
<evidence type="ECO:0000256" key="4">
    <source>
        <dbReference type="ARBA" id="ARBA00022692"/>
    </source>
</evidence>
<keyword evidence="9" id="KW-1185">Reference proteome</keyword>
<evidence type="ECO:0000256" key="5">
    <source>
        <dbReference type="ARBA" id="ARBA00022989"/>
    </source>
</evidence>
<keyword evidence="3" id="KW-1003">Cell membrane</keyword>
<comment type="similarity">
    <text evidence="2">Belongs to the UPF0718 family.</text>
</comment>
<evidence type="ECO:0000256" key="2">
    <source>
        <dbReference type="ARBA" id="ARBA00006386"/>
    </source>
</evidence>
<dbReference type="GO" id="GO:0005886">
    <property type="term" value="C:plasma membrane"/>
    <property type="evidence" value="ECO:0007669"/>
    <property type="project" value="UniProtKB-SubCell"/>
</dbReference>
<feature type="transmembrane region" description="Helical" evidence="7">
    <location>
        <begin position="268"/>
        <end position="288"/>
    </location>
</feature>
<name>A0A0V8JI63_9BACI</name>
<evidence type="ECO:0000256" key="7">
    <source>
        <dbReference type="SAM" id="Phobius"/>
    </source>
</evidence>
<dbReference type="InterPro" id="IPR005524">
    <property type="entry name" value="DUF318"/>
</dbReference>
<comment type="subcellular location">
    <subcellularLocation>
        <location evidence="1">Cell membrane</location>
        <topology evidence="1">Multi-pass membrane protein</topology>
    </subcellularLocation>
</comment>
<feature type="transmembrane region" description="Helical" evidence="7">
    <location>
        <begin position="122"/>
        <end position="139"/>
    </location>
</feature>
<protein>
    <recommendedName>
        <fullName evidence="10">Permease</fullName>
    </recommendedName>
</protein>
<gene>
    <name evidence="8" type="ORF">AS180_18010</name>
</gene>
<evidence type="ECO:0008006" key="10">
    <source>
        <dbReference type="Google" id="ProtNLM"/>
    </source>
</evidence>
<evidence type="ECO:0000256" key="3">
    <source>
        <dbReference type="ARBA" id="ARBA00022475"/>
    </source>
</evidence>
<dbReference type="Pfam" id="PF03773">
    <property type="entry name" value="ArsP_1"/>
    <property type="match status" value="1"/>
</dbReference>
<reference evidence="8 9" key="1">
    <citation type="submission" date="2015-11" db="EMBL/GenBank/DDBJ databases">
        <title>Bacillus caseinolyticus sp nov.</title>
        <authorList>
            <person name="Dastager S.G."/>
            <person name="Mawlankar R."/>
        </authorList>
    </citation>
    <scope>NUCLEOTIDE SEQUENCE [LARGE SCALE GENOMIC DNA]</scope>
    <source>
        <strain evidence="8 9">SGD-V-76</strain>
    </source>
</reference>
<sequence>MSSSLLQLNTIFISILIEALPFVLLGVFISGIIQMFITEEMMAKAIPKNKVGAVFLATFIGALFPACECGIVPITRRLMAKGVPLYAAIPFMFTGPIINPVVLFSTYVAFGNDWAVVWERSSVALVVAISVGMLLTFQFKTDQTKHSVCVNVQKKTFGQKLVGTIQHSIDEFFSVGKYLIIGALIAASMQTFMKTSILLDLGQQDWSAHFVMMGLAYLLSLCSSADAFIGASFQSTFQDSAIVAFLVFGPMFDIKNTLMMLSQFKAKFVGILFIYTFIAVFVFSMLLVR</sequence>
<keyword evidence="6 7" id="KW-0472">Membrane</keyword>
<comment type="caution">
    <text evidence="8">The sequence shown here is derived from an EMBL/GenBank/DDBJ whole genome shotgun (WGS) entry which is preliminary data.</text>
</comment>
<keyword evidence="4 7" id="KW-0812">Transmembrane</keyword>
<dbReference type="Proteomes" id="UP000053681">
    <property type="component" value="Unassembled WGS sequence"/>
</dbReference>
<proteinExistence type="inferred from homology"/>
<feature type="transmembrane region" description="Helical" evidence="7">
    <location>
        <begin position="241"/>
        <end position="262"/>
    </location>
</feature>
<feature type="transmembrane region" description="Helical" evidence="7">
    <location>
        <begin position="53"/>
        <end position="74"/>
    </location>
</feature>
<feature type="transmembrane region" description="Helical" evidence="7">
    <location>
        <begin position="178"/>
        <end position="198"/>
    </location>
</feature>
<dbReference type="PANTHER" id="PTHR34184:SF4">
    <property type="entry name" value="UPF0718 PROTEIN YCGR"/>
    <property type="match status" value="1"/>
</dbReference>
<dbReference type="PANTHER" id="PTHR34184">
    <property type="entry name" value="UPF0718 PROTEIN YCGR"/>
    <property type="match status" value="1"/>
</dbReference>
<feature type="transmembrane region" description="Helical" evidence="7">
    <location>
        <begin position="210"/>
        <end position="229"/>
    </location>
</feature>
<accession>A0A0V8JI63</accession>